<dbReference type="Proteomes" id="UP000467841">
    <property type="component" value="Unassembled WGS sequence"/>
</dbReference>
<proteinExistence type="predicted"/>
<dbReference type="EMBL" id="CACVBM020001078">
    <property type="protein sequence ID" value="CAA7029225.1"/>
    <property type="molecule type" value="Genomic_DNA"/>
</dbReference>
<dbReference type="AlphaFoldDB" id="A0A6D2IJV0"/>
<dbReference type="EMBL" id="CACVBM020001455">
    <property type="protein sequence ID" value="CAA7050815.1"/>
    <property type="molecule type" value="Genomic_DNA"/>
</dbReference>
<evidence type="ECO:0000313" key="1">
    <source>
        <dbReference type="EMBL" id="CAA7029225.1"/>
    </source>
</evidence>
<evidence type="ECO:0000313" key="2">
    <source>
        <dbReference type="EMBL" id="CAA7050815.1"/>
    </source>
</evidence>
<keyword evidence="3" id="KW-1185">Reference proteome</keyword>
<gene>
    <name evidence="1" type="ORF">MERR_LOCUS16460</name>
    <name evidence="2" type="ORF">MERR_LOCUS38050</name>
</gene>
<evidence type="ECO:0000313" key="3">
    <source>
        <dbReference type="Proteomes" id="UP000467841"/>
    </source>
</evidence>
<accession>A0A6D2IJV0</accession>
<sequence length="104" mass="12092">MKRSRIYDRRKLCGVWFDGGERRNDTTGVGDKTIWAYGLLRDQIKFPPPCRNYDRRVGITFEVRLSSSWIQSAKRNTQQEQGGDNYVAKGWNAIKTVGRVIDYC</sequence>
<organism evidence="1 3">
    <name type="scientific">Microthlaspi erraticum</name>
    <dbReference type="NCBI Taxonomy" id="1685480"/>
    <lineage>
        <taxon>Eukaryota</taxon>
        <taxon>Viridiplantae</taxon>
        <taxon>Streptophyta</taxon>
        <taxon>Embryophyta</taxon>
        <taxon>Tracheophyta</taxon>
        <taxon>Spermatophyta</taxon>
        <taxon>Magnoliopsida</taxon>
        <taxon>eudicotyledons</taxon>
        <taxon>Gunneridae</taxon>
        <taxon>Pentapetalae</taxon>
        <taxon>rosids</taxon>
        <taxon>malvids</taxon>
        <taxon>Brassicales</taxon>
        <taxon>Brassicaceae</taxon>
        <taxon>Coluteocarpeae</taxon>
        <taxon>Microthlaspi</taxon>
    </lineage>
</organism>
<reference evidence="1 3" key="1">
    <citation type="submission" date="2020-01" db="EMBL/GenBank/DDBJ databases">
        <authorList>
            <person name="Mishra B."/>
        </authorList>
    </citation>
    <scope>NUCLEOTIDE SEQUENCE [LARGE SCALE GENOMIC DNA]</scope>
</reference>
<name>A0A6D2IJV0_9BRAS</name>
<protein>
    <submittedName>
        <fullName evidence="1">Uncharacterized protein</fullName>
    </submittedName>
</protein>